<keyword evidence="4" id="KW-1185">Reference proteome</keyword>
<accession>A0A7W3VVR6</accession>
<keyword evidence="2" id="KW-1133">Transmembrane helix</keyword>
<feature type="compositionally biased region" description="Pro residues" evidence="1">
    <location>
        <begin position="227"/>
        <end position="236"/>
    </location>
</feature>
<organism evidence="3 4">
    <name type="scientific">Amycolatopsis dendrobii</name>
    <dbReference type="NCBI Taxonomy" id="2760662"/>
    <lineage>
        <taxon>Bacteria</taxon>
        <taxon>Bacillati</taxon>
        <taxon>Actinomycetota</taxon>
        <taxon>Actinomycetes</taxon>
        <taxon>Pseudonocardiales</taxon>
        <taxon>Pseudonocardiaceae</taxon>
        <taxon>Amycolatopsis</taxon>
    </lineage>
</organism>
<dbReference type="RefSeq" id="WP_182891100.1">
    <property type="nucleotide sequence ID" value="NZ_JACGZW010000004.1"/>
</dbReference>
<evidence type="ECO:0000313" key="3">
    <source>
        <dbReference type="EMBL" id="MBB1154010.1"/>
    </source>
</evidence>
<name>A0A7W3VVR6_9PSEU</name>
<dbReference type="EMBL" id="JACGZW010000004">
    <property type="protein sequence ID" value="MBB1154010.1"/>
    <property type="molecule type" value="Genomic_DNA"/>
</dbReference>
<reference evidence="3 4" key="1">
    <citation type="submission" date="2020-08" db="EMBL/GenBank/DDBJ databases">
        <title>Amycolatopsis sp. nov. DR6-1 isolated from Dendrobium heterocarpum.</title>
        <authorList>
            <person name="Tedsree N."/>
            <person name="Kuncharoen N."/>
            <person name="Likhitwitayawuid K."/>
            <person name="Tanasupawat S."/>
        </authorList>
    </citation>
    <scope>NUCLEOTIDE SEQUENCE [LARGE SCALE GENOMIC DNA]</scope>
    <source>
        <strain evidence="3 4">DR6-1</strain>
    </source>
</reference>
<proteinExistence type="predicted"/>
<evidence type="ECO:0000256" key="1">
    <source>
        <dbReference type="SAM" id="MobiDB-lite"/>
    </source>
</evidence>
<keyword evidence="2" id="KW-0472">Membrane</keyword>
<dbReference type="AlphaFoldDB" id="A0A7W3VVR6"/>
<evidence type="ECO:0000313" key="4">
    <source>
        <dbReference type="Proteomes" id="UP000526734"/>
    </source>
</evidence>
<sequence length="236" mass="24096">MTGEIDRAIVQPAADKSRDRRAHRLLWLGALLALAGVVWLAVQLFGQGSEIAALKQTSDARGADVGRLAAQVKALGGTPVVQPPAATPVPVDPATLRQAARQAVDDYCSLRDQCRGANGTTPDFDALTTAVLAKIPIPKNGADGHDGRDAPVPDYPALVASAVASYCDAHDQCRGKPGTDGKNGNDGAPGPACPSGFELRDAVITAPDGTTYRGKACVDPGSSAPPSAYPPPTTGG</sequence>
<feature type="region of interest" description="Disordered" evidence="1">
    <location>
        <begin position="210"/>
        <end position="236"/>
    </location>
</feature>
<feature type="transmembrane region" description="Helical" evidence="2">
    <location>
        <begin position="25"/>
        <end position="46"/>
    </location>
</feature>
<gene>
    <name evidence="3" type="ORF">H4281_12780</name>
</gene>
<dbReference type="Proteomes" id="UP000526734">
    <property type="component" value="Unassembled WGS sequence"/>
</dbReference>
<keyword evidence="2" id="KW-0812">Transmembrane</keyword>
<protein>
    <submittedName>
        <fullName evidence="3">Uncharacterized protein</fullName>
    </submittedName>
</protein>
<comment type="caution">
    <text evidence="3">The sequence shown here is derived from an EMBL/GenBank/DDBJ whole genome shotgun (WGS) entry which is preliminary data.</text>
</comment>
<evidence type="ECO:0000256" key="2">
    <source>
        <dbReference type="SAM" id="Phobius"/>
    </source>
</evidence>